<dbReference type="PROSITE" id="PS50850">
    <property type="entry name" value="MFS"/>
    <property type="match status" value="1"/>
</dbReference>
<evidence type="ECO:0000256" key="6">
    <source>
        <dbReference type="ARBA" id="ARBA00023136"/>
    </source>
</evidence>
<feature type="transmembrane region" description="Helical" evidence="7">
    <location>
        <begin position="57"/>
        <end position="77"/>
    </location>
</feature>
<dbReference type="GO" id="GO:0042128">
    <property type="term" value="P:nitrate assimilation"/>
    <property type="evidence" value="ECO:0007669"/>
    <property type="project" value="UniProtKB-KW"/>
</dbReference>
<dbReference type="OrthoDB" id="9773404at2"/>
<feature type="transmembrane region" description="Helical" evidence="7">
    <location>
        <begin position="440"/>
        <end position="457"/>
    </location>
</feature>
<feature type="transmembrane region" description="Helical" evidence="7">
    <location>
        <begin position="256"/>
        <end position="281"/>
    </location>
</feature>
<dbReference type="InterPro" id="IPR036259">
    <property type="entry name" value="MFS_trans_sf"/>
</dbReference>
<dbReference type="SUPFAM" id="SSF103473">
    <property type="entry name" value="MFS general substrate transporter"/>
    <property type="match status" value="1"/>
</dbReference>
<feature type="domain" description="Major facilitator superfamily (MFS) profile" evidence="8">
    <location>
        <begin position="19"/>
        <end position="486"/>
    </location>
</feature>
<sequence length="503" mass="53636">MSQSSLQHSFLSFQGRSRILHSTWLAFFITFLVWFSHAPLMSTIKASMGLSDIEAKILLILNVALTIPARIVTGMLVDKYGPRNSYTAMLVATALLCFFFASAQSFETLALAKFLMGFVGAGFVIGIRMISEWYPAKQLGLAEGIYKGMGNVGSAVGAGSLVYIASLFGGEDGWRYAIASTGVLALLYSVFYYFAVTDTPVGSTYFKPNKSGGLELTSKRDFVYCLLFNIPMVAALAILTWRVTDAGVVAGTGAEVVVGAGLISDFSSYVIYCLLLALIAYQSWKLFQVNKDMLQSPPMDDILQYKFKQVAILSIGYAVTFGAELSVISMLAQYFESQFLVAAAAAGVFGACFAAVDVLSCPSGGMISDKFGRKVPLILLLSGASIGFGVMSLITPEWPLAAVIATMMICSFFLGSAAGCVFAVVPLVKRKLTGQIAGTVGAYGNVGAVVFLMVFSFVSPSVFFATIGAGVAFAVCCTLFLDEPKSSMAEVMPDGTVQMIEVH</sequence>
<comment type="subcellular location">
    <subcellularLocation>
        <location evidence="1">Membrane</location>
        <topology evidence="1">Multi-pass membrane protein</topology>
    </subcellularLocation>
</comment>
<feature type="transmembrane region" description="Helical" evidence="7">
    <location>
        <begin position="310"/>
        <end position="332"/>
    </location>
</feature>
<evidence type="ECO:0000259" key="8">
    <source>
        <dbReference type="PROSITE" id="PS50850"/>
    </source>
</evidence>
<gene>
    <name evidence="9" type="ORF">GAB14E_2799</name>
</gene>
<evidence type="ECO:0000256" key="3">
    <source>
        <dbReference type="ARBA" id="ARBA00022692"/>
    </source>
</evidence>
<dbReference type="Gene3D" id="1.20.1250.20">
    <property type="entry name" value="MFS general substrate transporter like domains"/>
    <property type="match status" value="2"/>
</dbReference>
<evidence type="ECO:0000256" key="4">
    <source>
        <dbReference type="ARBA" id="ARBA00022989"/>
    </source>
</evidence>
<dbReference type="InterPro" id="IPR011701">
    <property type="entry name" value="MFS"/>
</dbReference>
<evidence type="ECO:0000313" key="9">
    <source>
        <dbReference type="EMBL" id="KGJ92883.1"/>
    </source>
</evidence>
<dbReference type="GO" id="GO:0016020">
    <property type="term" value="C:membrane"/>
    <property type="evidence" value="ECO:0007669"/>
    <property type="project" value="UniProtKB-SubCell"/>
</dbReference>
<keyword evidence="4 7" id="KW-1133">Transmembrane helix</keyword>
<comment type="caution">
    <text evidence="9">The sequence shown here is derived from an EMBL/GenBank/DDBJ whole genome shotgun (WGS) entry which is preliminary data.</text>
</comment>
<keyword evidence="6 7" id="KW-0472">Membrane</keyword>
<feature type="transmembrane region" description="Helical" evidence="7">
    <location>
        <begin position="148"/>
        <end position="168"/>
    </location>
</feature>
<feature type="transmembrane region" description="Helical" evidence="7">
    <location>
        <begin position="400"/>
        <end position="428"/>
    </location>
</feature>
<keyword evidence="5" id="KW-0534">Nitrate assimilation</keyword>
<organism evidence="9 10">
    <name type="scientific">Colwellia psychrerythraea</name>
    <name type="common">Vibrio psychroerythus</name>
    <dbReference type="NCBI Taxonomy" id="28229"/>
    <lineage>
        <taxon>Bacteria</taxon>
        <taxon>Pseudomonadati</taxon>
        <taxon>Pseudomonadota</taxon>
        <taxon>Gammaproteobacteria</taxon>
        <taxon>Alteromonadales</taxon>
        <taxon>Colwelliaceae</taxon>
        <taxon>Colwellia</taxon>
    </lineage>
</organism>
<feature type="transmembrane region" description="Helical" evidence="7">
    <location>
        <begin position="20"/>
        <end position="37"/>
    </location>
</feature>
<protein>
    <submittedName>
        <fullName evidence="9">Major facilitator superfamily MFS_1</fullName>
    </submittedName>
</protein>
<feature type="transmembrane region" description="Helical" evidence="7">
    <location>
        <begin position="84"/>
        <end position="103"/>
    </location>
</feature>
<evidence type="ECO:0000256" key="5">
    <source>
        <dbReference type="ARBA" id="ARBA00023063"/>
    </source>
</evidence>
<evidence type="ECO:0000256" key="1">
    <source>
        <dbReference type="ARBA" id="ARBA00004141"/>
    </source>
</evidence>
<dbReference type="GO" id="GO:0015112">
    <property type="term" value="F:nitrate transmembrane transporter activity"/>
    <property type="evidence" value="ECO:0007669"/>
    <property type="project" value="InterPro"/>
</dbReference>
<proteinExistence type="inferred from homology"/>
<feature type="transmembrane region" description="Helical" evidence="7">
    <location>
        <begin position="338"/>
        <end position="356"/>
    </location>
</feature>
<comment type="similarity">
    <text evidence="2">Belongs to the major facilitator superfamily. Nitrate/nitrite porter (TC 2.A.1.8) family.</text>
</comment>
<feature type="transmembrane region" description="Helical" evidence="7">
    <location>
        <begin position="377"/>
        <end position="394"/>
    </location>
</feature>
<feature type="transmembrane region" description="Helical" evidence="7">
    <location>
        <begin position="463"/>
        <end position="481"/>
    </location>
</feature>
<evidence type="ECO:0000256" key="7">
    <source>
        <dbReference type="SAM" id="Phobius"/>
    </source>
</evidence>
<dbReference type="EMBL" id="JQEC01000029">
    <property type="protein sequence ID" value="KGJ92883.1"/>
    <property type="molecule type" value="Genomic_DNA"/>
</dbReference>
<accession>A0A099KT81</accession>
<name>A0A099KT81_COLPS</name>
<dbReference type="InterPro" id="IPR044772">
    <property type="entry name" value="NO3_transporter"/>
</dbReference>
<dbReference type="Pfam" id="PF07690">
    <property type="entry name" value="MFS_1"/>
    <property type="match status" value="1"/>
</dbReference>
<dbReference type="InterPro" id="IPR020846">
    <property type="entry name" value="MFS_dom"/>
</dbReference>
<keyword evidence="3 7" id="KW-0812">Transmembrane</keyword>
<feature type="transmembrane region" description="Helical" evidence="7">
    <location>
        <begin position="222"/>
        <end position="244"/>
    </location>
</feature>
<dbReference type="Proteomes" id="UP000029868">
    <property type="component" value="Unassembled WGS sequence"/>
</dbReference>
<dbReference type="RefSeq" id="WP_033082446.1">
    <property type="nucleotide sequence ID" value="NZ_JQEC01000029.1"/>
</dbReference>
<reference evidence="9 10" key="1">
    <citation type="submission" date="2014-08" db="EMBL/GenBank/DDBJ databases">
        <title>Genomic and Phenotypic Diversity of Colwellia psychrerythraea strains from Disparate Marine Basins.</title>
        <authorList>
            <person name="Techtmann S.M."/>
            <person name="Stelling S.C."/>
            <person name="Utturkar S.M."/>
            <person name="Alshibli N."/>
            <person name="Harris A."/>
            <person name="Brown S.D."/>
            <person name="Hazen T.C."/>
        </authorList>
    </citation>
    <scope>NUCLEOTIDE SEQUENCE [LARGE SCALE GENOMIC DNA]</scope>
    <source>
        <strain evidence="9 10">GAB14E</strain>
    </source>
</reference>
<dbReference type="AlphaFoldDB" id="A0A099KT81"/>
<dbReference type="PANTHER" id="PTHR23515">
    <property type="entry name" value="HIGH-AFFINITY NITRATE TRANSPORTER 2.3"/>
    <property type="match status" value="1"/>
</dbReference>
<feature type="transmembrane region" description="Helical" evidence="7">
    <location>
        <begin position="174"/>
        <end position="195"/>
    </location>
</feature>
<feature type="transmembrane region" description="Helical" evidence="7">
    <location>
        <begin position="109"/>
        <end position="127"/>
    </location>
</feature>
<evidence type="ECO:0000313" key="10">
    <source>
        <dbReference type="Proteomes" id="UP000029868"/>
    </source>
</evidence>
<evidence type="ECO:0000256" key="2">
    <source>
        <dbReference type="ARBA" id="ARBA00008432"/>
    </source>
</evidence>
<dbReference type="PATRIC" id="fig|28229.3.peg.2428"/>